<evidence type="ECO:0000256" key="4">
    <source>
        <dbReference type="ARBA" id="ARBA00023235"/>
    </source>
</evidence>
<dbReference type="PROSITE" id="PS52040">
    <property type="entry name" value="TOPO_IIA"/>
    <property type="match status" value="1"/>
</dbReference>
<evidence type="ECO:0000313" key="6">
    <source>
        <dbReference type="EMBL" id="SVB15493.1"/>
    </source>
</evidence>
<dbReference type="GO" id="GO:0003918">
    <property type="term" value="F:DNA topoisomerase type II (double strand cut, ATP-hydrolyzing) activity"/>
    <property type="evidence" value="ECO:0007669"/>
    <property type="project" value="InterPro"/>
</dbReference>
<evidence type="ECO:0000256" key="2">
    <source>
        <dbReference type="ARBA" id="ARBA00023029"/>
    </source>
</evidence>
<dbReference type="EMBL" id="UINC01030689">
    <property type="protein sequence ID" value="SVB15493.1"/>
    <property type="molecule type" value="Genomic_DNA"/>
</dbReference>
<evidence type="ECO:0000256" key="3">
    <source>
        <dbReference type="ARBA" id="ARBA00023125"/>
    </source>
</evidence>
<dbReference type="Pfam" id="PF00521">
    <property type="entry name" value="DNA_topoisoIV"/>
    <property type="match status" value="1"/>
</dbReference>
<comment type="similarity">
    <text evidence="1">Belongs to the type II topoisomerase GyrA/ParC subunit family.</text>
</comment>
<gene>
    <name evidence="6" type="ORF">METZ01_LOCUS168347</name>
</gene>
<dbReference type="InterPro" id="IPR013760">
    <property type="entry name" value="Topo_IIA-like_dom_sf"/>
</dbReference>
<dbReference type="InterPro" id="IPR050220">
    <property type="entry name" value="Type_II_DNA_Topoisomerases"/>
</dbReference>
<feature type="non-terminal residue" evidence="6">
    <location>
        <position position="174"/>
    </location>
</feature>
<sequence>MTTNTGNIRPVRIEEEMRSSYLDYAMSVIVARALPDVRDGLKPVQRRILYAMDELGMRSGTPYRKSARLVGEVLGKYHPHGDSAVYDAMVRMAQNFSLRYPLVDGQGNFGSVDDDPPAAMRYTEARLAVIAQEMLADIDRDTVDFGVNFDDSLREPLVLPSKLPNLLINGASGI</sequence>
<accession>A0A382BQY0</accession>
<dbReference type="InterPro" id="IPR002205">
    <property type="entry name" value="Topo_IIA_dom_A"/>
</dbReference>
<dbReference type="GO" id="GO:0006265">
    <property type="term" value="P:DNA topological change"/>
    <property type="evidence" value="ECO:0007669"/>
    <property type="project" value="InterPro"/>
</dbReference>
<reference evidence="6" key="1">
    <citation type="submission" date="2018-05" db="EMBL/GenBank/DDBJ databases">
        <authorList>
            <person name="Lanie J.A."/>
            <person name="Ng W.-L."/>
            <person name="Kazmierczak K.M."/>
            <person name="Andrzejewski T.M."/>
            <person name="Davidsen T.M."/>
            <person name="Wayne K.J."/>
            <person name="Tettelin H."/>
            <person name="Glass J.I."/>
            <person name="Rusch D."/>
            <person name="Podicherti R."/>
            <person name="Tsui H.-C.T."/>
            <person name="Winkler M.E."/>
        </authorList>
    </citation>
    <scope>NUCLEOTIDE SEQUENCE</scope>
</reference>
<feature type="domain" description="Topo IIA-type catalytic" evidence="5">
    <location>
        <begin position="34"/>
        <end position="174"/>
    </location>
</feature>
<dbReference type="SUPFAM" id="SSF56719">
    <property type="entry name" value="Type II DNA topoisomerase"/>
    <property type="match status" value="1"/>
</dbReference>
<dbReference type="SMART" id="SM00434">
    <property type="entry name" value="TOP4c"/>
    <property type="match status" value="1"/>
</dbReference>
<dbReference type="InterPro" id="IPR013758">
    <property type="entry name" value="Topo_IIA_A/C_ab"/>
</dbReference>
<dbReference type="GO" id="GO:0003677">
    <property type="term" value="F:DNA binding"/>
    <property type="evidence" value="ECO:0007669"/>
    <property type="project" value="UniProtKB-KW"/>
</dbReference>
<keyword evidence="3" id="KW-0238">DNA-binding</keyword>
<dbReference type="GO" id="GO:0005524">
    <property type="term" value="F:ATP binding"/>
    <property type="evidence" value="ECO:0007669"/>
    <property type="project" value="InterPro"/>
</dbReference>
<keyword evidence="2" id="KW-0799">Topoisomerase</keyword>
<proteinExistence type="inferred from homology"/>
<evidence type="ECO:0000256" key="1">
    <source>
        <dbReference type="ARBA" id="ARBA00008263"/>
    </source>
</evidence>
<protein>
    <recommendedName>
        <fullName evidence="5">Topo IIA-type catalytic domain-containing protein</fullName>
    </recommendedName>
</protein>
<dbReference type="GO" id="GO:0009330">
    <property type="term" value="C:DNA topoisomerase type II (double strand cut, ATP-hydrolyzing) complex"/>
    <property type="evidence" value="ECO:0007669"/>
    <property type="project" value="TreeGrafter"/>
</dbReference>
<name>A0A382BQY0_9ZZZZ</name>
<organism evidence="6">
    <name type="scientific">marine metagenome</name>
    <dbReference type="NCBI Taxonomy" id="408172"/>
    <lineage>
        <taxon>unclassified sequences</taxon>
        <taxon>metagenomes</taxon>
        <taxon>ecological metagenomes</taxon>
    </lineage>
</organism>
<evidence type="ECO:0000259" key="5">
    <source>
        <dbReference type="PROSITE" id="PS52040"/>
    </source>
</evidence>
<dbReference type="PANTHER" id="PTHR43493:SF5">
    <property type="entry name" value="DNA GYRASE SUBUNIT A, CHLOROPLASTIC_MITOCHONDRIAL"/>
    <property type="match status" value="1"/>
</dbReference>
<dbReference type="Gene3D" id="3.90.199.10">
    <property type="entry name" value="Topoisomerase II, domain 5"/>
    <property type="match status" value="1"/>
</dbReference>
<dbReference type="PANTHER" id="PTHR43493">
    <property type="entry name" value="DNA GYRASE/TOPOISOMERASE SUBUNIT A"/>
    <property type="match status" value="1"/>
</dbReference>
<dbReference type="AlphaFoldDB" id="A0A382BQY0"/>
<keyword evidence="4" id="KW-0413">Isomerase</keyword>